<gene>
    <name evidence="2" type="ORF">AVDCRST_MAG02-2732</name>
</gene>
<dbReference type="GO" id="GO:0006508">
    <property type="term" value="P:proteolysis"/>
    <property type="evidence" value="ECO:0007669"/>
    <property type="project" value="UniProtKB-KW"/>
</dbReference>
<keyword evidence="2" id="KW-0645">Protease</keyword>
<accession>A0A6J4RBR4</accession>
<organism evidence="2">
    <name type="scientific">uncultured Rubrobacteraceae bacterium</name>
    <dbReference type="NCBI Taxonomy" id="349277"/>
    <lineage>
        <taxon>Bacteria</taxon>
        <taxon>Bacillati</taxon>
        <taxon>Actinomycetota</taxon>
        <taxon>Rubrobacteria</taxon>
        <taxon>Rubrobacterales</taxon>
        <taxon>Rubrobacteraceae</taxon>
        <taxon>environmental samples</taxon>
    </lineage>
</organism>
<feature type="compositionally biased region" description="Basic residues" evidence="1">
    <location>
        <begin position="123"/>
        <end position="139"/>
    </location>
</feature>
<protein>
    <submittedName>
        <fullName evidence="2">Integral membrane rhomboid family serine protease MJ0610.1</fullName>
    </submittedName>
</protein>
<feature type="region of interest" description="Disordered" evidence="1">
    <location>
        <begin position="96"/>
        <end position="161"/>
    </location>
</feature>
<feature type="non-terminal residue" evidence="2">
    <location>
        <position position="1"/>
    </location>
</feature>
<sequence>GRRPGVAPRIERLFALRVRAPRAEHALAVLSRLVRRDCVRAGPLPRVVPSQRALRRHSLPVLRGLHRARRRRVGGHLRPPRRHTRLLLTQGHLLLAEPPDPAAPHPPGHKRLHRPLDRERQQHGPHGRPRRRPALRLPRRPNGLQPESRTGSLARPYRAGGGGVAARAMVLCGLRV</sequence>
<evidence type="ECO:0000256" key="1">
    <source>
        <dbReference type="SAM" id="MobiDB-lite"/>
    </source>
</evidence>
<dbReference type="EMBL" id="CADCVH010000087">
    <property type="protein sequence ID" value="CAA9463203.1"/>
    <property type="molecule type" value="Genomic_DNA"/>
</dbReference>
<name>A0A6J4RBR4_9ACTN</name>
<reference evidence="2" key="1">
    <citation type="submission" date="2020-02" db="EMBL/GenBank/DDBJ databases">
        <authorList>
            <person name="Meier V. D."/>
        </authorList>
    </citation>
    <scope>NUCLEOTIDE SEQUENCE</scope>
    <source>
        <strain evidence="2">AVDCRST_MAG02</strain>
    </source>
</reference>
<feature type="non-terminal residue" evidence="2">
    <location>
        <position position="176"/>
    </location>
</feature>
<proteinExistence type="predicted"/>
<dbReference type="GO" id="GO:0008233">
    <property type="term" value="F:peptidase activity"/>
    <property type="evidence" value="ECO:0007669"/>
    <property type="project" value="UniProtKB-KW"/>
</dbReference>
<evidence type="ECO:0000313" key="2">
    <source>
        <dbReference type="EMBL" id="CAA9463203.1"/>
    </source>
</evidence>
<keyword evidence="2" id="KW-0378">Hydrolase</keyword>
<dbReference type="AlphaFoldDB" id="A0A6J4RBR4"/>